<sequence>MPRRRRCGRCSTARRPVRPSRPPGVRSRQPARRRRQWRPAGPSPRRLGRRHGPRGRRHQPPRCSWGRARAECCPWPRRWIATRRNCSRGSSALRNPSRH</sequence>
<evidence type="ECO:0000313" key="3">
    <source>
        <dbReference type="Proteomes" id="UP000265750"/>
    </source>
</evidence>
<name>A0A3A1WXP9_9HYPH</name>
<feature type="region of interest" description="Disordered" evidence="1">
    <location>
        <begin position="1"/>
        <end position="67"/>
    </location>
</feature>
<evidence type="ECO:0000313" key="2">
    <source>
        <dbReference type="EMBL" id="RIY03499.1"/>
    </source>
</evidence>
<proteinExistence type="predicted"/>
<reference evidence="3" key="1">
    <citation type="submission" date="2018-09" db="EMBL/GenBank/DDBJ databases">
        <authorList>
            <person name="Tuo L."/>
        </authorList>
    </citation>
    <scope>NUCLEOTIDE SEQUENCE [LARGE SCALE GENOMIC DNA]</scope>
    <source>
        <strain evidence="3">M2BS4Y-1</strain>
    </source>
</reference>
<protein>
    <submittedName>
        <fullName evidence="2">Uncharacterized protein</fullName>
    </submittedName>
</protein>
<accession>A0A3A1WXP9</accession>
<evidence type="ECO:0000256" key="1">
    <source>
        <dbReference type="SAM" id="MobiDB-lite"/>
    </source>
</evidence>
<gene>
    <name evidence="2" type="ORF">D3218_01705</name>
</gene>
<dbReference type="Proteomes" id="UP000265750">
    <property type="component" value="Unassembled WGS sequence"/>
</dbReference>
<comment type="caution">
    <text evidence="2">The sequence shown here is derived from an EMBL/GenBank/DDBJ whole genome shotgun (WGS) entry which is preliminary data.</text>
</comment>
<organism evidence="2 3">
    <name type="scientific">Aureimonas flava</name>
    <dbReference type="NCBI Taxonomy" id="2320271"/>
    <lineage>
        <taxon>Bacteria</taxon>
        <taxon>Pseudomonadati</taxon>
        <taxon>Pseudomonadota</taxon>
        <taxon>Alphaproteobacteria</taxon>
        <taxon>Hyphomicrobiales</taxon>
        <taxon>Aurantimonadaceae</taxon>
        <taxon>Aureimonas</taxon>
    </lineage>
</organism>
<dbReference type="AlphaFoldDB" id="A0A3A1WXP9"/>
<dbReference type="EMBL" id="QYRN01000001">
    <property type="protein sequence ID" value="RIY03499.1"/>
    <property type="molecule type" value="Genomic_DNA"/>
</dbReference>
<keyword evidence="3" id="KW-1185">Reference proteome</keyword>
<feature type="compositionally biased region" description="Basic residues" evidence="1">
    <location>
        <begin position="46"/>
        <end position="60"/>
    </location>
</feature>